<dbReference type="InParanoid" id="A0A7J7DG93"/>
<keyword evidence="2" id="KW-0217">Developmental protein</keyword>
<dbReference type="AlphaFoldDB" id="A0A7J7DG93"/>
<feature type="compositionally biased region" description="Basic residues" evidence="7">
    <location>
        <begin position="103"/>
        <end position="115"/>
    </location>
</feature>
<keyword evidence="6" id="KW-0539">Nucleus</keyword>
<keyword evidence="5" id="KW-0804">Transcription</keyword>
<dbReference type="PANTHER" id="PTHR31072:SF87">
    <property type="entry name" value="TRANSCRIPTION FACTOR TCP12"/>
    <property type="match status" value="1"/>
</dbReference>
<feature type="region of interest" description="Disordered" evidence="7">
    <location>
        <begin position="95"/>
        <end position="115"/>
    </location>
</feature>
<evidence type="ECO:0000313" key="11">
    <source>
        <dbReference type="Proteomes" id="UP000593562"/>
    </source>
</evidence>
<keyword evidence="11" id="KW-1185">Reference proteome</keyword>
<dbReference type="Proteomes" id="UP000593562">
    <property type="component" value="Unassembled WGS sequence"/>
</dbReference>
<feature type="compositionally biased region" description="Low complexity" evidence="7">
    <location>
        <begin position="349"/>
        <end position="362"/>
    </location>
</feature>
<accession>A0A7J7DG93</accession>
<proteinExistence type="predicted"/>
<name>A0A7J7DG93_TRIWF</name>
<organism evidence="10 11">
    <name type="scientific">Tripterygium wilfordii</name>
    <name type="common">Thunder God vine</name>
    <dbReference type="NCBI Taxonomy" id="458696"/>
    <lineage>
        <taxon>Eukaryota</taxon>
        <taxon>Viridiplantae</taxon>
        <taxon>Streptophyta</taxon>
        <taxon>Embryophyta</taxon>
        <taxon>Tracheophyta</taxon>
        <taxon>Spermatophyta</taxon>
        <taxon>Magnoliopsida</taxon>
        <taxon>eudicotyledons</taxon>
        <taxon>Gunneridae</taxon>
        <taxon>Pentapetalae</taxon>
        <taxon>rosids</taxon>
        <taxon>fabids</taxon>
        <taxon>Celastrales</taxon>
        <taxon>Celastraceae</taxon>
        <taxon>Tripterygium</taxon>
    </lineage>
</organism>
<dbReference type="GO" id="GO:0005634">
    <property type="term" value="C:nucleus"/>
    <property type="evidence" value="ECO:0007669"/>
    <property type="project" value="UniProtKB-SubCell"/>
</dbReference>
<dbReference type="GO" id="GO:2000032">
    <property type="term" value="P:regulation of secondary shoot formation"/>
    <property type="evidence" value="ECO:0007669"/>
    <property type="project" value="TreeGrafter"/>
</dbReference>
<evidence type="ECO:0000256" key="1">
    <source>
        <dbReference type="ARBA" id="ARBA00004123"/>
    </source>
</evidence>
<dbReference type="PROSITE" id="PS51370">
    <property type="entry name" value="R"/>
    <property type="match status" value="1"/>
</dbReference>
<dbReference type="InterPro" id="IPR017887">
    <property type="entry name" value="TF_TCP_subgr"/>
</dbReference>
<gene>
    <name evidence="10" type="ORF">HS088_TW07G00882</name>
</gene>
<dbReference type="InterPro" id="IPR005333">
    <property type="entry name" value="Transcription_factor_TCP"/>
</dbReference>
<evidence type="ECO:0000256" key="6">
    <source>
        <dbReference type="ARBA" id="ARBA00023242"/>
    </source>
</evidence>
<dbReference type="InterPro" id="IPR017888">
    <property type="entry name" value="CYC/TB1_R_domain"/>
</dbReference>
<feature type="domain" description="R" evidence="9">
    <location>
        <begin position="223"/>
        <end position="240"/>
    </location>
</feature>
<dbReference type="PANTHER" id="PTHR31072">
    <property type="entry name" value="TRANSCRIPTION FACTOR TCP4-RELATED"/>
    <property type="match status" value="1"/>
</dbReference>
<evidence type="ECO:0000256" key="2">
    <source>
        <dbReference type="ARBA" id="ARBA00022473"/>
    </source>
</evidence>
<dbReference type="PROSITE" id="PS51369">
    <property type="entry name" value="TCP"/>
    <property type="match status" value="1"/>
</dbReference>
<comment type="subcellular location">
    <subcellularLocation>
        <location evidence="1">Nucleus</location>
    </subcellularLocation>
</comment>
<feature type="region of interest" description="Disordered" evidence="7">
    <location>
        <begin position="330"/>
        <end position="371"/>
    </location>
</feature>
<evidence type="ECO:0000256" key="7">
    <source>
        <dbReference type="SAM" id="MobiDB-lite"/>
    </source>
</evidence>
<evidence type="ECO:0000256" key="5">
    <source>
        <dbReference type="ARBA" id="ARBA00023163"/>
    </source>
</evidence>
<evidence type="ECO:0000256" key="3">
    <source>
        <dbReference type="ARBA" id="ARBA00023015"/>
    </source>
</evidence>
<reference evidence="10 11" key="1">
    <citation type="journal article" date="2020" name="Nat. Commun.">
        <title>Genome of Tripterygium wilfordii and identification of cytochrome P450 involved in triptolide biosynthesis.</title>
        <authorList>
            <person name="Tu L."/>
            <person name="Su P."/>
            <person name="Zhang Z."/>
            <person name="Gao L."/>
            <person name="Wang J."/>
            <person name="Hu T."/>
            <person name="Zhou J."/>
            <person name="Zhang Y."/>
            <person name="Zhao Y."/>
            <person name="Liu Y."/>
            <person name="Song Y."/>
            <person name="Tong Y."/>
            <person name="Lu Y."/>
            <person name="Yang J."/>
            <person name="Xu C."/>
            <person name="Jia M."/>
            <person name="Peters R.J."/>
            <person name="Huang L."/>
            <person name="Gao W."/>
        </authorList>
    </citation>
    <scope>NUCLEOTIDE SEQUENCE [LARGE SCALE GENOMIC DNA]</scope>
    <source>
        <strain evidence="11">cv. XIE 37</strain>
        <tissue evidence="10">Leaf</tissue>
    </source>
</reference>
<dbReference type="GO" id="GO:0003700">
    <property type="term" value="F:DNA-binding transcription factor activity"/>
    <property type="evidence" value="ECO:0007669"/>
    <property type="project" value="InterPro"/>
</dbReference>
<protein>
    <submittedName>
        <fullName evidence="10">Putative TCP domain protein 12</fullName>
    </submittedName>
</protein>
<sequence>MFLSSSFFSYNQSMNTNGNPSSSIHEEINISPAPFLEFTAPFLDINDDQDHFPLSDLSHLLSQQQQQMQGSKSGEIVMEVHDDVATNLITRSSTAGKKTSISSKRRSGKKDRHSKIYTAQGQRDRRMRLSLPIARKFFDLQDILGFDKASKTIEWLFSKSKAAIKDLTTCAAAAAGGGGTTHDGEVEVGDGESCGNVIGGEKKKKSKKMAKLKQGVVQLLHTRESRDKARARARERTMEKMKIKLDLGQKMNEAPSHDEFLGNKMASVNIMEKLLGTTTDPGSIFNCSTTDNIGISRSAGTKSKDVMIPANWGIYNDSYYCALKSTIPSPGNADHHHQEQSPSAIFMTNPNGQQQNPNLNSPMQNPNSVLYPSFSEQNPAGYYPGLTSSEIVLHSDHQFLQQENPFSGNSNFPSKYGCLY</sequence>
<dbReference type="EMBL" id="JAAARO010000007">
    <property type="protein sequence ID" value="KAF5745299.1"/>
    <property type="molecule type" value="Genomic_DNA"/>
</dbReference>
<dbReference type="Pfam" id="PF03634">
    <property type="entry name" value="TCP"/>
    <property type="match status" value="1"/>
</dbReference>
<keyword evidence="3" id="KW-0805">Transcription regulation</keyword>
<dbReference type="GO" id="GO:0043565">
    <property type="term" value="F:sequence-specific DNA binding"/>
    <property type="evidence" value="ECO:0007669"/>
    <property type="project" value="TreeGrafter"/>
</dbReference>
<keyword evidence="4" id="KW-0238">DNA-binding</keyword>
<dbReference type="OrthoDB" id="1896834at2759"/>
<evidence type="ECO:0000259" key="9">
    <source>
        <dbReference type="PROSITE" id="PS51370"/>
    </source>
</evidence>
<evidence type="ECO:0000313" key="10">
    <source>
        <dbReference type="EMBL" id="KAF5745299.1"/>
    </source>
</evidence>
<comment type="caution">
    <text evidence="10">The sequence shown here is derived from an EMBL/GenBank/DDBJ whole genome shotgun (WGS) entry which is preliminary data.</text>
</comment>
<evidence type="ECO:0000256" key="4">
    <source>
        <dbReference type="ARBA" id="ARBA00023125"/>
    </source>
</evidence>
<evidence type="ECO:0000259" key="8">
    <source>
        <dbReference type="PROSITE" id="PS51369"/>
    </source>
</evidence>
<feature type="domain" description="TCP" evidence="8">
    <location>
        <begin position="109"/>
        <end position="167"/>
    </location>
</feature>